<evidence type="ECO:0000313" key="2">
    <source>
        <dbReference type="EMBL" id="TDD21640.1"/>
    </source>
</evidence>
<dbReference type="Proteomes" id="UP000294543">
    <property type="component" value="Unassembled WGS sequence"/>
</dbReference>
<reference evidence="1 3" key="1">
    <citation type="submission" date="2019-03" db="EMBL/GenBank/DDBJ databases">
        <title>Draft genome sequences of novel Actinobacteria.</title>
        <authorList>
            <person name="Sahin N."/>
            <person name="Ay H."/>
            <person name="Saygin H."/>
        </authorList>
    </citation>
    <scope>NUCLEOTIDE SEQUENCE [LARGE SCALE GENOMIC DNA]</scope>
    <source>
        <strain evidence="1 3">KC712</strain>
    </source>
</reference>
<sequence>MIRPSLAEIRRVLARLLIPAATAIDHVLSWSHFRLVHQTRALISHYRQRGDPLPQDLRM</sequence>
<evidence type="ECO:0000313" key="1">
    <source>
        <dbReference type="EMBL" id="TDD03562.1"/>
    </source>
</evidence>
<name>A0A4R4VE27_9ACTN</name>
<accession>A0A4R4VE27</accession>
<dbReference type="EMBL" id="SMKP01000324">
    <property type="protein sequence ID" value="TDD03562.1"/>
    <property type="molecule type" value="Genomic_DNA"/>
</dbReference>
<organism evidence="1 3">
    <name type="scientific">Nonomuraea diastatica</name>
    <dbReference type="NCBI Taxonomy" id="1848329"/>
    <lineage>
        <taxon>Bacteria</taxon>
        <taxon>Bacillati</taxon>
        <taxon>Actinomycetota</taxon>
        <taxon>Actinomycetes</taxon>
        <taxon>Streptosporangiales</taxon>
        <taxon>Streptosporangiaceae</taxon>
        <taxon>Nonomuraea</taxon>
    </lineage>
</organism>
<dbReference type="AlphaFoldDB" id="A0A4R4VE27"/>
<gene>
    <name evidence="2" type="ORF">E1294_14520</name>
    <name evidence="1" type="ORF">E1294_50655</name>
</gene>
<evidence type="ECO:0000313" key="3">
    <source>
        <dbReference type="Proteomes" id="UP000294543"/>
    </source>
</evidence>
<dbReference type="OrthoDB" id="3700476at2"/>
<comment type="caution">
    <text evidence="1">The sequence shown here is derived from an EMBL/GenBank/DDBJ whole genome shotgun (WGS) entry which is preliminary data.</text>
</comment>
<proteinExistence type="predicted"/>
<keyword evidence="3" id="KW-1185">Reference proteome</keyword>
<dbReference type="EMBL" id="SMKP01000033">
    <property type="protein sequence ID" value="TDD21640.1"/>
    <property type="molecule type" value="Genomic_DNA"/>
</dbReference>
<protein>
    <submittedName>
        <fullName evidence="1">Uncharacterized protein</fullName>
    </submittedName>
</protein>